<dbReference type="AlphaFoldDB" id="A0A3Q1FNX5"/>
<dbReference type="InterPro" id="IPR016187">
    <property type="entry name" value="CTDL_fold"/>
</dbReference>
<dbReference type="STRING" id="80966.ENSAPOP00000008495"/>
<dbReference type="InParanoid" id="A0A3Q1FNX5"/>
<name>A0A3Q1FNX5_9TELE</name>
<dbReference type="PROSITE" id="PS50041">
    <property type="entry name" value="C_TYPE_LECTIN_2"/>
    <property type="match status" value="1"/>
</dbReference>
<feature type="domain" description="C-type lectin" evidence="2">
    <location>
        <begin position="7"/>
        <end position="135"/>
    </location>
</feature>
<dbReference type="Ensembl" id="ENSAPOT00000003154.1">
    <property type="protein sequence ID" value="ENSAPOP00000008495.1"/>
    <property type="gene ID" value="ENSAPOG00000010644.1"/>
</dbReference>
<dbReference type="InterPro" id="IPR016186">
    <property type="entry name" value="C-type_lectin-like/link_sf"/>
</dbReference>
<evidence type="ECO:0000313" key="4">
    <source>
        <dbReference type="Proteomes" id="UP000257200"/>
    </source>
</evidence>
<evidence type="ECO:0000313" key="3">
    <source>
        <dbReference type="Ensembl" id="ENSAPOP00000008495.1"/>
    </source>
</evidence>
<dbReference type="PANTHER" id="PTHR45784">
    <property type="entry name" value="C-TYPE LECTIN DOMAIN FAMILY 20 MEMBER A-RELATED"/>
    <property type="match status" value="1"/>
</dbReference>
<evidence type="ECO:0000259" key="2">
    <source>
        <dbReference type="PROSITE" id="PS50041"/>
    </source>
</evidence>
<dbReference type="InterPro" id="IPR001304">
    <property type="entry name" value="C-type_lectin-like"/>
</dbReference>
<keyword evidence="1" id="KW-1015">Disulfide bond</keyword>
<dbReference type="GeneTree" id="ENSGT00940000163911"/>
<dbReference type="PROSITE" id="PS00615">
    <property type="entry name" value="C_TYPE_LECTIN_1"/>
    <property type="match status" value="1"/>
</dbReference>
<organism evidence="3 4">
    <name type="scientific">Acanthochromis polyacanthus</name>
    <name type="common">spiny chromis</name>
    <dbReference type="NCBI Taxonomy" id="80966"/>
    <lineage>
        <taxon>Eukaryota</taxon>
        <taxon>Metazoa</taxon>
        <taxon>Chordata</taxon>
        <taxon>Craniata</taxon>
        <taxon>Vertebrata</taxon>
        <taxon>Euteleostomi</taxon>
        <taxon>Actinopterygii</taxon>
        <taxon>Neopterygii</taxon>
        <taxon>Teleostei</taxon>
        <taxon>Neoteleostei</taxon>
        <taxon>Acanthomorphata</taxon>
        <taxon>Ovalentaria</taxon>
        <taxon>Pomacentridae</taxon>
        <taxon>Acanthochromis</taxon>
    </lineage>
</organism>
<protein>
    <recommendedName>
        <fullName evidence="2">C-type lectin domain-containing protein</fullName>
    </recommendedName>
</protein>
<dbReference type="SUPFAM" id="SSF56436">
    <property type="entry name" value="C-type lectin-like"/>
    <property type="match status" value="1"/>
</dbReference>
<accession>A0A3Q1FNX5</accession>
<dbReference type="Pfam" id="PF00059">
    <property type="entry name" value="Lectin_C"/>
    <property type="match status" value="1"/>
</dbReference>
<sequence length="142" mass="16683">THQPLSYKESCFGLTEEHEKTYVLIRYLRTWNDAQTYCRQHYKDLPIIESAEDNANVQASWIGLIDDPKSWKGTMGNDVNSWIWSATGDTSRIGYRNWDLLQPDNLFGTEFCVMMESDGMWEDYPCRDTFHFVCYQGKKNLC</sequence>
<proteinExistence type="predicted"/>
<reference evidence="3" key="1">
    <citation type="submission" date="2025-08" db="UniProtKB">
        <authorList>
            <consortium name="Ensembl"/>
        </authorList>
    </citation>
    <scope>IDENTIFICATION</scope>
</reference>
<keyword evidence="4" id="KW-1185">Reference proteome</keyword>
<evidence type="ECO:0000256" key="1">
    <source>
        <dbReference type="ARBA" id="ARBA00023157"/>
    </source>
</evidence>
<dbReference type="SMART" id="SM00034">
    <property type="entry name" value="CLECT"/>
    <property type="match status" value="1"/>
</dbReference>
<dbReference type="Proteomes" id="UP000257200">
    <property type="component" value="Unplaced"/>
</dbReference>
<dbReference type="InterPro" id="IPR018378">
    <property type="entry name" value="C-type_lectin_CS"/>
</dbReference>
<dbReference type="Gene3D" id="3.10.100.10">
    <property type="entry name" value="Mannose-Binding Protein A, subunit A"/>
    <property type="match status" value="1"/>
</dbReference>
<reference evidence="3" key="2">
    <citation type="submission" date="2025-09" db="UniProtKB">
        <authorList>
            <consortium name="Ensembl"/>
        </authorList>
    </citation>
    <scope>IDENTIFICATION</scope>
</reference>
<dbReference type="PANTHER" id="PTHR45784:SF3">
    <property type="entry name" value="C-TYPE LECTIN DOMAIN FAMILY 4 MEMBER K-LIKE-RELATED"/>
    <property type="match status" value="1"/>
</dbReference>